<comment type="caution">
    <text evidence="1">The sequence shown here is derived from an EMBL/GenBank/DDBJ whole genome shotgun (WGS) entry which is preliminary data.</text>
</comment>
<sequence>MANWQDIKTKITNFRNYVQGLTPAGKTAAKYSFLITKDDIKAMLAQAGGQAELDGLRIYLGADIVENQLVPNVTVVAVQKDAAGDYNDYRIGNTLPPDPAPLVADVHPCPPACGKTNILNS</sequence>
<dbReference type="EMBL" id="WHPF01000007">
    <property type="protein sequence ID" value="NNV56138.1"/>
    <property type="molecule type" value="Genomic_DNA"/>
</dbReference>
<name>A0A8J8FFT0_9BACT</name>
<evidence type="ECO:0000313" key="1">
    <source>
        <dbReference type="EMBL" id="NNV56138.1"/>
    </source>
</evidence>
<organism evidence="1 2">
    <name type="scientific">Limnovirga soli</name>
    <dbReference type="NCBI Taxonomy" id="2656915"/>
    <lineage>
        <taxon>Bacteria</taxon>
        <taxon>Pseudomonadati</taxon>
        <taxon>Bacteroidota</taxon>
        <taxon>Chitinophagia</taxon>
        <taxon>Chitinophagales</taxon>
        <taxon>Chitinophagaceae</taxon>
        <taxon>Limnovirga</taxon>
    </lineage>
</organism>
<reference evidence="1" key="1">
    <citation type="submission" date="2019-10" db="EMBL/GenBank/DDBJ databases">
        <title>Draft genome sequence of Panacibacter sp. KCS-6.</title>
        <authorList>
            <person name="Yim K.J."/>
        </authorList>
    </citation>
    <scope>NUCLEOTIDE SEQUENCE</scope>
    <source>
        <strain evidence="1">KCS-6</strain>
    </source>
</reference>
<dbReference type="Proteomes" id="UP000598971">
    <property type="component" value="Unassembled WGS sequence"/>
</dbReference>
<gene>
    <name evidence="1" type="ORF">GD597_11765</name>
</gene>
<protein>
    <submittedName>
        <fullName evidence="1">Uncharacterized protein</fullName>
    </submittedName>
</protein>
<proteinExistence type="predicted"/>
<dbReference type="AlphaFoldDB" id="A0A8J8FFT0"/>
<accession>A0A8J8FFT0</accession>
<dbReference type="RefSeq" id="WP_171608071.1">
    <property type="nucleotide sequence ID" value="NZ_WHPF01000007.1"/>
</dbReference>
<evidence type="ECO:0000313" key="2">
    <source>
        <dbReference type="Proteomes" id="UP000598971"/>
    </source>
</evidence>
<keyword evidence="2" id="KW-1185">Reference proteome</keyword>